<organism evidence="2 3">
    <name type="scientific">Ambispora gerdemannii</name>
    <dbReference type="NCBI Taxonomy" id="144530"/>
    <lineage>
        <taxon>Eukaryota</taxon>
        <taxon>Fungi</taxon>
        <taxon>Fungi incertae sedis</taxon>
        <taxon>Mucoromycota</taxon>
        <taxon>Glomeromycotina</taxon>
        <taxon>Glomeromycetes</taxon>
        <taxon>Archaeosporales</taxon>
        <taxon>Ambisporaceae</taxon>
        <taxon>Ambispora</taxon>
    </lineage>
</organism>
<sequence length="88" mass="10414">EIFSYYIVSGTNHIHRQKQSNLIYHQYSVTDYSRIPDAEKGQGIPGIFFKYDIEPISVRITEKYTFLTISGEIVWNRGWNLGHSWFRV</sequence>
<dbReference type="OrthoDB" id="5541786at2759"/>
<protein>
    <submittedName>
        <fullName evidence="2">1315_t:CDS:1</fullName>
    </submittedName>
</protein>
<name>A0A9N9FX65_9GLOM</name>
<dbReference type="Pfam" id="PF07970">
    <property type="entry name" value="COPIIcoated_ERV"/>
    <property type="match status" value="1"/>
</dbReference>
<proteinExistence type="predicted"/>
<keyword evidence="3" id="KW-1185">Reference proteome</keyword>
<dbReference type="Proteomes" id="UP000789831">
    <property type="component" value="Unassembled WGS sequence"/>
</dbReference>
<accession>A0A9N9FX65</accession>
<evidence type="ECO:0000313" key="2">
    <source>
        <dbReference type="EMBL" id="CAG8569078.1"/>
    </source>
</evidence>
<gene>
    <name evidence="2" type="ORF">AGERDE_LOCUS7545</name>
</gene>
<evidence type="ECO:0000313" key="3">
    <source>
        <dbReference type="Proteomes" id="UP000789831"/>
    </source>
</evidence>
<evidence type="ECO:0000259" key="1">
    <source>
        <dbReference type="Pfam" id="PF07970"/>
    </source>
</evidence>
<dbReference type="EMBL" id="CAJVPL010001396">
    <property type="protein sequence ID" value="CAG8569078.1"/>
    <property type="molecule type" value="Genomic_DNA"/>
</dbReference>
<feature type="domain" description="Endoplasmic reticulum vesicle transporter C-terminal" evidence="1">
    <location>
        <begin position="3"/>
        <end position="65"/>
    </location>
</feature>
<dbReference type="InterPro" id="IPR012936">
    <property type="entry name" value="Erv_C"/>
</dbReference>
<dbReference type="AlphaFoldDB" id="A0A9N9FX65"/>
<feature type="non-terminal residue" evidence="2">
    <location>
        <position position="1"/>
    </location>
</feature>
<reference evidence="2" key="1">
    <citation type="submission" date="2021-06" db="EMBL/GenBank/DDBJ databases">
        <authorList>
            <person name="Kallberg Y."/>
            <person name="Tangrot J."/>
            <person name="Rosling A."/>
        </authorList>
    </citation>
    <scope>NUCLEOTIDE SEQUENCE</scope>
    <source>
        <strain evidence="2">MT106</strain>
    </source>
</reference>
<comment type="caution">
    <text evidence="2">The sequence shown here is derived from an EMBL/GenBank/DDBJ whole genome shotgun (WGS) entry which is preliminary data.</text>
</comment>